<dbReference type="InterPro" id="IPR001173">
    <property type="entry name" value="Glyco_trans_2-like"/>
</dbReference>
<organism evidence="5 6">
    <name type="scientific">Zoogloea ramigera</name>
    <dbReference type="NCBI Taxonomy" id="350"/>
    <lineage>
        <taxon>Bacteria</taxon>
        <taxon>Pseudomonadati</taxon>
        <taxon>Pseudomonadota</taxon>
        <taxon>Betaproteobacteria</taxon>
        <taxon>Rhodocyclales</taxon>
        <taxon>Zoogloeaceae</taxon>
        <taxon>Zoogloea</taxon>
    </lineage>
</organism>
<proteinExistence type="inferred from homology"/>
<dbReference type="EMBL" id="BJNV01000006">
    <property type="protein sequence ID" value="GEC94386.1"/>
    <property type="molecule type" value="Genomic_DNA"/>
</dbReference>
<evidence type="ECO:0000313" key="6">
    <source>
        <dbReference type="Proteomes" id="UP000318422"/>
    </source>
</evidence>
<evidence type="ECO:0000256" key="3">
    <source>
        <dbReference type="ARBA" id="ARBA00022679"/>
    </source>
</evidence>
<name>A0A4Y4CQ12_ZOORA</name>
<reference evidence="5 6" key="1">
    <citation type="submission" date="2019-06" db="EMBL/GenBank/DDBJ databases">
        <title>Whole genome shotgun sequence of Zoogloea ramigera NBRC 15342.</title>
        <authorList>
            <person name="Hosoyama A."/>
            <person name="Uohara A."/>
            <person name="Ohji S."/>
            <person name="Ichikawa N."/>
        </authorList>
    </citation>
    <scope>NUCLEOTIDE SEQUENCE [LARGE SCALE GENOMIC DNA]</scope>
    <source>
        <strain evidence="5 6">NBRC 15342</strain>
    </source>
</reference>
<keyword evidence="3" id="KW-0808">Transferase</keyword>
<dbReference type="PANTHER" id="PTHR43179:SF12">
    <property type="entry name" value="GALACTOFURANOSYLTRANSFERASE GLFT2"/>
    <property type="match status" value="1"/>
</dbReference>
<feature type="domain" description="Glycosyltransferase 2-like" evidence="4">
    <location>
        <begin position="22"/>
        <end position="182"/>
    </location>
</feature>
<dbReference type="Pfam" id="PF00535">
    <property type="entry name" value="Glycos_transf_2"/>
    <property type="match status" value="1"/>
</dbReference>
<evidence type="ECO:0000259" key="4">
    <source>
        <dbReference type="Pfam" id="PF00535"/>
    </source>
</evidence>
<dbReference type="Gene3D" id="3.90.550.10">
    <property type="entry name" value="Spore Coat Polysaccharide Biosynthesis Protein SpsA, Chain A"/>
    <property type="match status" value="1"/>
</dbReference>
<dbReference type="InterPro" id="IPR029044">
    <property type="entry name" value="Nucleotide-diphossugar_trans"/>
</dbReference>
<dbReference type="PANTHER" id="PTHR43179">
    <property type="entry name" value="RHAMNOSYLTRANSFERASE WBBL"/>
    <property type="match status" value="1"/>
</dbReference>
<accession>A0A4Y4CQ12</accession>
<dbReference type="OrthoDB" id="433681at2"/>
<gene>
    <name evidence="5" type="ORF">ZRA01_04590</name>
</gene>
<evidence type="ECO:0000256" key="2">
    <source>
        <dbReference type="ARBA" id="ARBA00022676"/>
    </source>
</evidence>
<comment type="similarity">
    <text evidence="1">Belongs to the glycosyltransferase 2 family.</text>
</comment>
<dbReference type="AlphaFoldDB" id="A0A4Y4CQ12"/>
<sequence length="511" mass="56378">MSVVPESRPVVTAQWLLENLVVCMLFFNKLEQTIESSSSFLAAGVRVNLLNNGSEPAALEALKAHFSDNPRVTILDAGSNRGVSGGRNLQITGTTAPWLLFVDNDITVETENWVDSLVEALNRSPLADIFVPRLFNKHEDAWGWLSDFVVDGYGNCAFIRTDAPFANAFPGGASVVSRRVFERVGLYDEDLFVGFEDFELAIRAWKKGRPLLVRAVEDVVLIHDHRVSLVAADKSAALVRYNFGHIRKSHTVIKEKHGVLLDPNFADWLKEQVHQLTGERTHDVEETAQSDGNHALHGFTVAPHFCGDGLVRVIVDGRGADLWMRLRAIRIACDSAREAQLKVLVSLVDAPVDMAREALRLGLADHACSFEEWRSTEARASVEGADMYLCVGPALLTSGFIVKAFQHNRFDVRVAGSILHPERVIRASSNGLGEQLVRSDVFDPSALESSLRCFPAFAMPSSIWGDFVRSDLLSWVPGHTEAMTCWIDRSCRDGVIHRGVPGSAAIIKICE</sequence>
<dbReference type="SUPFAM" id="SSF53448">
    <property type="entry name" value="Nucleotide-diphospho-sugar transferases"/>
    <property type="match status" value="1"/>
</dbReference>
<dbReference type="Proteomes" id="UP000318422">
    <property type="component" value="Unassembled WGS sequence"/>
</dbReference>
<dbReference type="GO" id="GO:0016757">
    <property type="term" value="F:glycosyltransferase activity"/>
    <property type="evidence" value="ECO:0007669"/>
    <property type="project" value="UniProtKB-KW"/>
</dbReference>
<protein>
    <recommendedName>
        <fullName evidence="4">Glycosyltransferase 2-like domain-containing protein</fullName>
    </recommendedName>
</protein>
<comment type="caution">
    <text evidence="5">The sequence shown here is derived from an EMBL/GenBank/DDBJ whole genome shotgun (WGS) entry which is preliminary data.</text>
</comment>
<evidence type="ECO:0000256" key="1">
    <source>
        <dbReference type="ARBA" id="ARBA00006739"/>
    </source>
</evidence>
<dbReference type="RefSeq" id="WP_141349141.1">
    <property type="nucleotide sequence ID" value="NZ_BJNV01000006.1"/>
</dbReference>
<keyword evidence="2" id="KW-0328">Glycosyltransferase</keyword>
<evidence type="ECO:0000313" key="5">
    <source>
        <dbReference type="EMBL" id="GEC94386.1"/>
    </source>
</evidence>
<keyword evidence="6" id="KW-1185">Reference proteome</keyword>